<organism evidence="2 3">
    <name type="scientific">Nitrosomonas ureae</name>
    <dbReference type="NCBI Taxonomy" id="44577"/>
    <lineage>
        <taxon>Bacteria</taxon>
        <taxon>Pseudomonadati</taxon>
        <taxon>Pseudomonadota</taxon>
        <taxon>Betaproteobacteria</taxon>
        <taxon>Nitrosomonadales</taxon>
        <taxon>Nitrosomonadaceae</taxon>
        <taxon>Nitrosomonas</taxon>
    </lineage>
</organism>
<dbReference type="Pfam" id="PF03167">
    <property type="entry name" value="UDG"/>
    <property type="match status" value="1"/>
</dbReference>
<dbReference type="InterPro" id="IPR005122">
    <property type="entry name" value="Uracil-DNA_glycosylase-like"/>
</dbReference>
<feature type="domain" description="Uracil-DNA glycosylase-like" evidence="1">
    <location>
        <begin position="109"/>
        <end position="198"/>
    </location>
</feature>
<dbReference type="AlphaFoldDB" id="A0A1H2HXN6"/>
<protein>
    <submittedName>
        <fullName evidence="2">Uracil DNA glycosylase superfamily protein</fullName>
    </submittedName>
</protein>
<keyword evidence="3" id="KW-1185">Reference proteome</keyword>
<dbReference type="Proteomes" id="UP000182882">
    <property type="component" value="Unassembled WGS sequence"/>
</dbReference>
<name>A0A1H2HXN6_9PROT</name>
<dbReference type="RefSeq" id="WP_062558171.1">
    <property type="nucleotide sequence ID" value="NZ_CP013341.1"/>
</dbReference>
<gene>
    <name evidence="2" type="ORF">SAMN05216406_1724</name>
</gene>
<reference evidence="3" key="1">
    <citation type="submission" date="2016-10" db="EMBL/GenBank/DDBJ databases">
        <authorList>
            <person name="Varghese N."/>
            <person name="Submissions S."/>
        </authorList>
    </citation>
    <scope>NUCLEOTIDE SEQUENCE [LARGE SCALE GENOMIC DNA]</scope>
    <source>
        <strain evidence="3">Nm10</strain>
    </source>
</reference>
<dbReference type="CDD" id="cd10035">
    <property type="entry name" value="UDG_like"/>
    <property type="match status" value="1"/>
</dbReference>
<dbReference type="SUPFAM" id="SSF52141">
    <property type="entry name" value="Uracil-DNA glycosylase-like"/>
    <property type="match status" value="1"/>
</dbReference>
<accession>A0A1H2HXN6</accession>
<dbReference type="InterPro" id="IPR036895">
    <property type="entry name" value="Uracil-DNA_glycosylase-like_sf"/>
</dbReference>
<evidence type="ECO:0000313" key="2">
    <source>
        <dbReference type="EMBL" id="SDU36529.1"/>
    </source>
</evidence>
<dbReference type="Gene3D" id="3.40.470.10">
    <property type="entry name" value="Uracil-DNA glycosylase-like domain"/>
    <property type="match status" value="1"/>
</dbReference>
<proteinExistence type="predicted"/>
<dbReference type="KEGG" id="nur:ATY38_04030"/>
<evidence type="ECO:0000259" key="1">
    <source>
        <dbReference type="Pfam" id="PF03167"/>
    </source>
</evidence>
<evidence type="ECO:0000313" key="3">
    <source>
        <dbReference type="Proteomes" id="UP000182882"/>
    </source>
</evidence>
<sequence>MKAELFVKELCNLSFENTFNPYSDRCEVYDFLDAPQKRRILLEQMLKMANKVEIDSIWIGRDLGYRGGRRTGLALTDDVHLYHHVRRWGIEVDKLTKGQAAPERTAAVIWSVLTLISSPVFLWNVFPLHPYEAGDPFSNRAHNSKERIAGEALLVLLIDILKPKRIIAIGNEAQKAAVRVFKSGNVVKVRHPSYGGQNMFISQIQSLYNLDESSELVMSLFNYNDI</sequence>
<dbReference type="EMBL" id="FNLN01000072">
    <property type="protein sequence ID" value="SDU36529.1"/>
    <property type="molecule type" value="Genomic_DNA"/>
</dbReference>